<evidence type="ECO:0000313" key="2">
    <source>
        <dbReference type="Proteomes" id="UP000183316"/>
    </source>
</evidence>
<dbReference type="PATRIC" id="fig|941280.3.peg.126"/>
<dbReference type="Proteomes" id="UP000183316">
    <property type="component" value="Chromosome"/>
</dbReference>
<dbReference type="EMBL" id="CP015085">
    <property type="protein sequence ID" value="ANK01387.1"/>
    <property type="molecule type" value="Genomic_DNA"/>
</dbReference>
<name>A0A192C6H1_ECO25</name>
<accession>A0A192C6H1</accession>
<proteinExistence type="predicted"/>
<protein>
    <submittedName>
        <fullName evidence="1">Uncharacterized protein</fullName>
    </submittedName>
</protein>
<reference evidence="1 2" key="1">
    <citation type="submission" date="2016-03" db="EMBL/GenBank/DDBJ databases">
        <title>Genome Sequence and Comparative Pathogenic Determinants of Uropathogenic Escherichia coli O25b:H4, a Clinical Isolate from Saudi Arabia.</title>
        <authorList>
            <person name="Alyamani E.A.J."/>
            <person name="Khiyami M.A."/>
            <person name="Booq R.Y."/>
            <person name="Bahwerth F.S."/>
            <person name="Vaisvil B."/>
            <person name="Schmitt D.P."/>
            <person name="Kapatral V."/>
        </authorList>
    </citation>
    <scope>NUCLEOTIDE SEQUENCE [LARGE SCALE GENOMIC DNA]</scope>
    <source>
        <strain evidence="1 2">O25b:H4</strain>
    </source>
</reference>
<dbReference type="AlphaFoldDB" id="A0A192C6H1"/>
<evidence type="ECO:0000313" key="1">
    <source>
        <dbReference type="EMBL" id="ANK01387.1"/>
    </source>
</evidence>
<sequence length="32" mass="3859">MMGMVGDYICAWKYYIGYEYISNERAMTPEWS</sequence>
<gene>
    <name evidence="1" type="ORF">WLH_00126</name>
</gene>
<organism evidence="1 2">
    <name type="scientific">Escherichia coli O25b:H4</name>
    <dbReference type="NCBI Taxonomy" id="941280"/>
    <lineage>
        <taxon>Bacteria</taxon>
        <taxon>Pseudomonadati</taxon>
        <taxon>Pseudomonadota</taxon>
        <taxon>Gammaproteobacteria</taxon>
        <taxon>Enterobacterales</taxon>
        <taxon>Enterobacteriaceae</taxon>
        <taxon>Escherichia</taxon>
    </lineage>
</organism>